<keyword evidence="19" id="KW-1185">Reference proteome</keyword>
<comment type="subunit">
    <text evidence="3">Heterooctamer of two A chains, two B chains, two C chains and two D chains.</text>
</comment>
<accession>A0ABM9HK18</accession>
<dbReference type="EMBL" id="CAMXCH010000001">
    <property type="protein sequence ID" value="CAI3927913.1"/>
    <property type="molecule type" value="Genomic_DNA"/>
</dbReference>
<evidence type="ECO:0000256" key="4">
    <source>
        <dbReference type="ARBA" id="ARBA00014689"/>
    </source>
</evidence>
<keyword evidence="9 17" id="KW-1133">Transmembrane helix</keyword>
<feature type="transmembrane region" description="Helical" evidence="17">
    <location>
        <begin position="82"/>
        <end position="103"/>
    </location>
</feature>
<organism evidence="18 19">
    <name type="scientific">Commensalibacter papalotli</name>
    <name type="common">ex Botero et al. 2024</name>
    <dbReference type="NCBI Taxonomy" id="2972766"/>
    <lineage>
        <taxon>Bacteria</taxon>
        <taxon>Pseudomonadati</taxon>
        <taxon>Pseudomonadota</taxon>
        <taxon>Alphaproteobacteria</taxon>
        <taxon>Acetobacterales</taxon>
        <taxon>Acetobacteraceae</taxon>
    </lineage>
</organism>
<comment type="subcellular location">
    <subcellularLocation>
        <location evidence="1">Cell membrane</location>
        <topology evidence="1">Multi-pass membrane protein</topology>
    </subcellularLocation>
</comment>
<sequence>MVENHAVSSHGEDHGHGSIVSYIVGFILSVVLTVASFWIVLAHALSNSATVIALGVLAVIQIFVQVSFFLHVSAAPEQRSEVVSFLFSVFVALVICFGTLFVMHNVGHLMMAR</sequence>
<name>A0ABM9HK18_9PROT</name>
<evidence type="ECO:0000256" key="17">
    <source>
        <dbReference type="SAM" id="Phobius"/>
    </source>
</evidence>
<gene>
    <name evidence="18" type="ORF">R83534S58_LOCUS346</name>
</gene>
<comment type="function">
    <text evidence="12">Cytochrome bo(3) ubiquinol terminal oxidase is the component of the aerobic respiratory chain of E.coli that predominates when cells are grown at high aeration. Has proton pump activity across the membrane in addition to electron transfer, pumping 2 protons/electron.</text>
</comment>
<evidence type="ECO:0000256" key="16">
    <source>
        <dbReference type="ARBA" id="ARBA00032185"/>
    </source>
</evidence>
<evidence type="ECO:0000256" key="9">
    <source>
        <dbReference type="ARBA" id="ARBA00022989"/>
    </source>
</evidence>
<dbReference type="PANTHER" id="PTHR36835">
    <property type="entry name" value="CYTOCHROME BO(3) UBIQUINOL OXIDASE SUBUNIT 4"/>
    <property type="match status" value="1"/>
</dbReference>
<keyword evidence="10" id="KW-0560">Oxidoreductase</keyword>
<dbReference type="RefSeq" id="WP_034337586.1">
    <property type="nucleotide sequence ID" value="NZ_CAMXCH010000001.1"/>
</dbReference>
<feature type="transmembrane region" description="Helical" evidence="17">
    <location>
        <begin position="49"/>
        <end position="70"/>
    </location>
</feature>
<evidence type="ECO:0000256" key="7">
    <source>
        <dbReference type="ARBA" id="ARBA00022692"/>
    </source>
</evidence>
<evidence type="ECO:0000256" key="1">
    <source>
        <dbReference type="ARBA" id="ARBA00004651"/>
    </source>
</evidence>
<dbReference type="Proteomes" id="UP001154272">
    <property type="component" value="Unassembled WGS sequence"/>
</dbReference>
<dbReference type="InterPro" id="IPR005171">
    <property type="entry name" value="Cyt_c_oxidase_su4_prok"/>
</dbReference>
<evidence type="ECO:0000256" key="8">
    <source>
        <dbReference type="ARBA" id="ARBA00022982"/>
    </source>
</evidence>
<evidence type="ECO:0000256" key="14">
    <source>
        <dbReference type="ARBA" id="ARBA00030211"/>
    </source>
</evidence>
<keyword evidence="6" id="KW-1003">Cell membrane</keyword>
<evidence type="ECO:0000313" key="19">
    <source>
        <dbReference type="Proteomes" id="UP001154272"/>
    </source>
</evidence>
<evidence type="ECO:0000256" key="12">
    <source>
        <dbReference type="ARBA" id="ARBA00025694"/>
    </source>
</evidence>
<comment type="caution">
    <text evidence="18">The sequence shown here is derived from an EMBL/GenBank/DDBJ whole genome shotgun (WGS) entry which is preliminary data.</text>
</comment>
<dbReference type="Pfam" id="PF03626">
    <property type="entry name" value="COX4_pro"/>
    <property type="match status" value="1"/>
</dbReference>
<evidence type="ECO:0000256" key="11">
    <source>
        <dbReference type="ARBA" id="ARBA00023136"/>
    </source>
</evidence>
<dbReference type="InterPro" id="IPR014210">
    <property type="entry name" value="Cyt_o_ubiqinol_oxidase_su4"/>
</dbReference>
<evidence type="ECO:0000256" key="6">
    <source>
        <dbReference type="ARBA" id="ARBA00022475"/>
    </source>
</evidence>
<evidence type="ECO:0000256" key="15">
    <source>
        <dbReference type="ARBA" id="ARBA00031887"/>
    </source>
</evidence>
<dbReference type="PANTHER" id="PTHR36835:SF1">
    <property type="entry name" value="CYTOCHROME BO(3) UBIQUINOL OXIDASE SUBUNIT 4"/>
    <property type="match status" value="1"/>
</dbReference>
<keyword evidence="8" id="KW-0249">Electron transport</keyword>
<feature type="transmembrane region" description="Helical" evidence="17">
    <location>
        <begin position="20"/>
        <end position="42"/>
    </location>
</feature>
<reference evidence="18" key="1">
    <citation type="submission" date="2022-10" db="EMBL/GenBank/DDBJ databases">
        <authorList>
            <person name="Botero Cardona J."/>
        </authorList>
    </citation>
    <scope>NUCLEOTIDE SEQUENCE</scope>
    <source>
        <strain evidence="18">R-83534</strain>
    </source>
</reference>
<proteinExistence type="inferred from homology"/>
<protein>
    <recommendedName>
        <fullName evidence="4">Cytochrome bo(3) ubiquinol oxidase subunit 4</fullName>
    </recommendedName>
    <alternativeName>
        <fullName evidence="16">Cytochrome o ubiquinol oxidase subunit 4</fullName>
    </alternativeName>
    <alternativeName>
        <fullName evidence="13">Oxidase bo(3) subunit 4</fullName>
    </alternativeName>
    <alternativeName>
        <fullName evidence="14">Ubiquinol oxidase polypeptide IV</fullName>
    </alternativeName>
    <alternativeName>
        <fullName evidence="15">Ubiquinol oxidase subunit 4</fullName>
    </alternativeName>
</protein>
<evidence type="ECO:0000256" key="3">
    <source>
        <dbReference type="ARBA" id="ARBA00011700"/>
    </source>
</evidence>
<evidence type="ECO:0000256" key="13">
    <source>
        <dbReference type="ARBA" id="ARBA00030071"/>
    </source>
</evidence>
<keyword evidence="5" id="KW-0813">Transport</keyword>
<comment type="similarity">
    <text evidence="2">Belongs to the cytochrome c oxidase bacterial subunit 4 family.</text>
</comment>
<evidence type="ECO:0000256" key="10">
    <source>
        <dbReference type="ARBA" id="ARBA00023002"/>
    </source>
</evidence>
<dbReference type="InterPro" id="IPR050968">
    <property type="entry name" value="Cytochrome_c_oxidase_bac_sub4"/>
</dbReference>
<evidence type="ECO:0000256" key="2">
    <source>
        <dbReference type="ARBA" id="ARBA00008079"/>
    </source>
</evidence>
<keyword evidence="7 17" id="KW-0812">Transmembrane</keyword>
<dbReference type="NCBIfam" id="TIGR02847">
    <property type="entry name" value="CyoD"/>
    <property type="match status" value="1"/>
</dbReference>
<evidence type="ECO:0000313" key="18">
    <source>
        <dbReference type="EMBL" id="CAI3927913.1"/>
    </source>
</evidence>
<keyword evidence="11 17" id="KW-0472">Membrane</keyword>
<evidence type="ECO:0000256" key="5">
    <source>
        <dbReference type="ARBA" id="ARBA00022448"/>
    </source>
</evidence>